<dbReference type="Pfam" id="PF00933">
    <property type="entry name" value="Glyco_hydro_3"/>
    <property type="match status" value="1"/>
</dbReference>
<gene>
    <name evidence="5" type="primary">nagZ_2</name>
    <name evidence="5" type="ORF">Mgrana_00828</name>
</gene>
<evidence type="ECO:0000256" key="2">
    <source>
        <dbReference type="ARBA" id="ARBA00022801"/>
    </source>
</evidence>
<evidence type="ECO:0000256" key="1">
    <source>
        <dbReference type="ARBA" id="ARBA00005336"/>
    </source>
</evidence>
<comment type="similarity">
    <text evidence="1">Belongs to the glycosyl hydrolase 3 family.</text>
</comment>
<dbReference type="AlphaFoldDB" id="A0A399FE72"/>
<keyword evidence="3 5" id="KW-0326">Glycosidase</keyword>
<dbReference type="GO" id="GO:0004563">
    <property type="term" value="F:beta-N-acetylhexosaminidase activity"/>
    <property type="evidence" value="ECO:0007669"/>
    <property type="project" value="UniProtKB-EC"/>
</dbReference>
<dbReference type="NCBIfam" id="NF003740">
    <property type="entry name" value="PRK05337.1"/>
    <property type="match status" value="1"/>
</dbReference>
<evidence type="ECO:0000256" key="3">
    <source>
        <dbReference type="ARBA" id="ARBA00023295"/>
    </source>
</evidence>
<dbReference type="InterPro" id="IPR050226">
    <property type="entry name" value="NagZ_Beta-hexosaminidase"/>
</dbReference>
<reference evidence="5 6" key="1">
    <citation type="submission" date="2018-08" db="EMBL/GenBank/DDBJ databases">
        <title>Meiothermus granaticius genome AF-68 sequencing project.</title>
        <authorList>
            <person name="Da Costa M.S."/>
            <person name="Albuquerque L."/>
            <person name="Raposo P."/>
            <person name="Froufe H.J.C."/>
            <person name="Barroso C.S."/>
            <person name="Egas C."/>
        </authorList>
    </citation>
    <scope>NUCLEOTIDE SEQUENCE [LARGE SCALE GENOMIC DNA]</scope>
    <source>
        <strain evidence="5 6">AF-68</strain>
    </source>
</reference>
<feature type="domain" description="Glycoside hydrolase family 3 N-terminal" evidence="4">
    <location>
        <begin position="20"/>
        <end position="319"/>
    </location>
</feature>
<protein>
    <submittedName>
        <fullName evidence="5">Beta-hexosaminidase</fullName>
        <ecNumber evidence="5">3.2.1.52</ecNumber>
    </submittedName>
</protein>
<name>A0A399FE72_9DEIN</name>
<dbReference type="GO" id="GO:0009254">
    <property type="term" value="P:peptidoglycan turnover"/>
    <property type="evidence" value="ECO:0007669"/>
    <property type="project" value="TreeGrafter"/>
</dbReference>
<dbReference type="InterPro" id="IPR001764">
    <property type="entry name" value="Glyco_hydro_3_N"/>
</dbReference>
<keyword evidence="6" id="KW-1185">Reference proteome</keyword>
<accession>A0A399FE72</accession>
<comment type="caution">
    <text evidence="5">The sequence shown here is derived from an EMBL/GenBank/DDBJ whole genome shotgun (WGS) entry which is preliminary data.</text>
</comment>
<evidence type="ECO:0000259" key="4">
    <source>
        <dbReference type="Pfam" id="PF00933"/>
    </source>
</evidence>
<dbReference type="EC" id="3.2.1.52" evidence="5"/>
<evidence type="ECO:0000313" key="5">
    <source>
        <dbReference type="EMBL" id="RIH93201.1"/>
    </source>
</evidence>
<dbReference type="PANTHER" id="PTHR30480:SF16">
    <property type="entry name" value="GLYCOSIDE HYDROLASE FAMILY 3 DOMAIN PROTEIN"/>
    <property type="match status" value="1"/>
</dbReference>
<dbReference type="Gene3D" id="3.20.20.300">
    <property type="entry name" value="Glycoside hydrolase, family 3, N-terminal domain"/>
    <property type="match status" value="1"/>
</dbReference>
<dbReference type="RefSeq" id="WP_240631241.1">
    <property type="nucleotide sequence ID" value="NZ_BJXM01000005.1"/>
</dbReference>
<dbReference type="Proteomes" id="UP000266178">
    <property type="component" value="Unassembled WGS sequence"/>
</dbReference>
<sequence>MTNPRQLAARMMMVDIPSPVLDPETRAHLERYRFGGVCLFRRNIQRPAQVRQLTGELRSVLGPEVLIAIDQEGGAVQRVLELALAPSAMALGAVGDPKLAEQVGAAVGRGLISLGINWNFAPSLDVNTNPSNPVIGDRSFGSDPKKVARLGLAWARGLEGAGVMASVKHFPGHGDTALDSHLELPTVNKPLDELERTELYPFRQAAAVPVASVMSAHIVFPALDPEHPATLSRAILTGWLRQKMGYGGVVITDALDMQAITKRYPMGQAAAQSLKAGADMILSLGKPEVHRVQLEAIAEALEQGAIPTDQAAASLQRLSQAAQRFPSQPRPYPKAQLAADRRLMDQVALRSITAYRQPPRPQADQKVLIVSAGSAFSAGPYGETLAVSEFAKRLKKRFPKVHLFVYDPKNATEYLEPLEEAAQKADFLLVASVGREPLSPAEARLLRQAFRLGKPAVHLALWNPYHLLALKQPAFISYGFRAPTLEALVRVLAGTEAQGKLPFKTRGSASPAQPERAKS</sequence>
<dbReference type="InterPro" id="IPR036881">
    <property type="entry name" value="Glyco_hydro_3_C_sf"/>
</dbReference>
<dbReference type="EMBL" id="QWLB01000008">
    <property type="protein sequence ID" value="RIH93201.1"/>
    <property type="molecule type" value="Genomic_DNA"/>
</dbReference>
<proteinExistence type="inferred from homology"/>
<keyword evidence="2 5" id="KW-0378">Hydrolase</keyword>
<dbReference type="Gene3D" id="3.40.50.1700">
    <property type="entry name" value="Glycoside hydrolase family 3 C-terminal domain"/>
    <property type="match status" value="1"/>
</dbReference>
<dbReference type="PANTHER" id="PTHR30480">
    <property type="entry name" value="BETA-HEXOSAMINIDASE-RELATED"/>
    <property type="match status" value="1"/>
</dbReference>
<dbReference type="SUPFAM" id="SSF51445">
    <property type="entry name" value="(Trans)glycosidases"/>
    <property type="match status" value="1"/>
</dbReference>
<organism evidence="5 6">
    <name type="scientific">Meiothermus granaticius NBRC 107808</name>
    <dbReference type="NCBI Taxonomy" id="1227551"/>
    <lineage>
        <taxon>Bacteria</taxon>
        <taxon>Thermotogati</taxon>
        <taxon>Deinococcota</taxon>
        <taxon>Deinococci</taxon>
        <taxon>Thermales</taxon>
        <taxon>Thermaceae</taxon>
        <taxon>Meiothermus</taxon>
    </lineage>
</organism>
<dbReference type="InterPro" id="IPR017853">
    <property type="entry name" value="GH"/>
</dbReference>
<dbReference type="GO" id="GO:0005975">
    <property type="term" value="P:carbohydrate metabolic process"/>
    <property type="evidence" value="ECO:0007669"/>
    <property type="project" value="InterPro"/>
</dbReference>
<dbReference type="InterPro" id="IPR036962">
    <property type="entry name" value="Glyco_hydro_3_N_sf"/>
</dbReference>
<evidence type="ECO:0000313" key="6">
    <source>
        <dbReference type="Proteomes" id="UP000266178"/>
    </source>
</evidence>